<proteinExistence type="predicted"/>
<accession>A0A6J1LDL8</accession>
<dbReference type="PROSITE" id="PS50005">
    <property type="entry name" value="TPR"/>
    <property type="match status" value="2"/>
</dbReference>
<evidence type="ECO:0000256" key="3">
    <source>
        <dbReference type="PROSITE-ProRule" id="PRU00339"/>
    </source>
</evidence>
<dbReference type="Pfam" id="PF13432">
    <property type="entry name" value="TPR_16"/>
    <property type="match status" value="2"/>
</dbReference>
<dbReference type="RefSeq" id="XP_023163437.2">
    <property type="nucleotide sequence ID" value="XM_023307669.2"/>
</dbReference>
<dbReference type="InterPro" id="IPR011990">
    <property type="entry name" value="TPR-like_helical_dom_sf"/>
</dbReference>
<dbReference type="InterPro" id="IPR031101">
    <property type="entry name" value="Ctr9"/>
</dbReference>
<dbReference type="PANTHER" id="PTHR14027:SF2">
    <property type="entry name" value="RNA POLYMERASE-ASSOCIATED PROTEIN CTR9 HOMOLOG"/>
    <property type="match status" value="1"/>
</dbReference>
<dbReference type="PANTHER" id="PTHR14027">
    <property type="entry name" value="RNA POLYMERASE-ASSOCIATED PROTEIN CTR9"/>
    <property type="match status" value="1"/>
</dbReference>
<keyword evidence="1" id="KW-0677">Repeat</keyword>
<evidence type="ECO:0000256" key="2">
    <source>
        <dbReference type="ARBA" id="ARBA00022803"/>
    </source>
</evidence>
<name>A0A6J1LDL8_DROHY</name>
<reference evidence="6" key="1">
    <citation type="submission" date="2025-08" db="UniProtKB">
        <authorList>
            <consortium name="RefSeq"/>
        </authorList>
    </citation>
    <scope>IDENTIFICATION</scope>
    <source>
        <strain evidence="6">15085-1641.00</strain>
        <tissue evidence="6">Whole body</tissue>
    </source>
</reference>
<dbReference type="InterPro" id="IPR019734">
    <property type="entry name" value="TPR_rpt"/>
</dbReference>
<feature type="compositionally biased region" description="Basic and acidic residues" evidence="4">
    <location>
        <begin position="855"/>
        <end position="865"/>
    </location>
</feature>
<dbReference type="GO" id="GO:0006368">
    <property type="term" value="P:transcription elongation by RNA polymerase II"/>
    <property type="evidence" value="ECO:0007669"/>
    <property type="project" value="TreeGrafter"/>
</dbReference>
<feature type="repeat" description="TPR" evidence="3">
    <location>
        <begin position="348"/>
        <end position="381"/>
    </location>
</feature>
<dbReference type="GeneID" id="111594398"/>
<evidence type="ECO:0000313" key="5">
    <source>
        <dbReference type="Proteomes" id="UP000504633"/>
    </source>
</evidence>
<dbReference type="GO" id="GO:0006355">
    <property type="term" value="P:regulation of DNA-templated transcription"/>
    <property type="evidence" value="ECO:0007669"/>
    <property type="project" value="InterPro"/>
</dbReference>
<dbReference type="KEGG" id="dhe:111594398"/>
<organism evidence="5 6">
    <name type="scientific">Drosophila hydei</name>
    <name type="common">Fruit fly</name>
    <dbReference type="NCBI Taxonomy" id="7224"/>
    <lineage>
        <taxon>Eukaryota</taxon>
        <taxon>Metazoa</taxon>
        <taxon>Ecdysozoa</taxon>
        <taxon>Arthropoda</taxon>
        <taxon>Hexapoda</taxon>
        <taxon>Insecta</taxon>
        <taxon>Pterygota</taxon>
        <taxon>Neoptera</taxon>
        <taxon>Endopterygota</taxon>
        <taxon>Diptera</taxon>
        <taxon>Brachycera</taxon>
        <taxon>Muscomorpha</taxon>
        <taxon>Ephydroidea</taxon>
        <taxon>Drosophilidae</taxon>
        <taxon>Drosophila</taxon>
    </lineage>
</organism>
<feature type="compositionally biased region" description="Basic and acidic residues" evidence="4">
    <location>
        <begin position="1034"/>
        <end position="1058"/>
    </location>
</feature>
<feature type="compositionally biased region" description="Basic and acidic residues" evidence="4">
    <location>
        <begin position="1009"/>
        <end position="1018"/>
    </location>
</feature>
<protein>
    <submittedName>
        <fullName evidence="6">RNA polymerase-associated protein CTR9 homolog</fullName>
    </submittedName>
</protein>
<dbReference type="Proteomes" id="UP000504633">
    <property type="component" value="Unplaced"/>
</dbReference>
<feature type="region of interest" description="Disordered" evidence="4">
    <location>
        <begin position="842"/>
        <end position="1097"/>
    </location>
</feature>
<feature type="compositionally biased region" description="Basic and acidic residues" evidence="4">
    <location>
        <begin position="1070"/>
        <end position="1082"/>
    </location>
</feature>
<dbReference type="OrthoDB" id="343875at2759"/>
<dbReference type="Pfam" id="PF13424">
    <property type="entry name" value="TPR_12"/>
    <property type="match status" value="1"/>
</dbReference>
<keyword evidence="5" id="KW-1185">Reference proteome</keyword>
<dbReference type="Gene3D" id="1.25.40.10">
    <property type="entry name" value="Tetratricopeptide repeat domain"/>
    <property type="match status" value="4"/>
</dbReference>
<evidence type="ECO:0000256" key="4">
    <source>
        <dbReference type="SAM" id="MobiDB-lite"/>
    </source>
</evidence>
<dbReference type="GO" id="GO:0000993">
    <property type="term" value="F:RNA polymerase II complex binding"/>
    <property type="evidence" value="ECO:0007669"/>
    <property type="project" value="TreeGrafter"/>
</dbReference>
<feature type="compositionally biased region" description="Polar residues" evidence="4">
    <location>
        <begin position="1022"/>
        <end position="1033"/>
    </location>
</feature>
<sequence length="1097" mass="126138">MQYMDKKVAKSEMYQQARGSGQVSEREAALLGDVQELLASLSSRRVKLREWIQKAWAYYNQNQFEGFVLLLENAITRGNRAYPGYKDDLLRIHTMLAAHFFRLACSEHGHRSAVWQEKVAQELQHMDNLQVVSNEIQHLLCRGFALMLIETRLLDADNHFVSVLRQMPQSVPALLGRACLAYNRQEYRVALGYFKSLLVHHPHGPVDVRVGIAHCFLQLGDLDSARRAFEMAVQRNGRCINALLGIAQLKLNERQRAANMEATNLLCAAFELNNRHPVVLSWLACYLYYSRNYGKLQTAAGNAYLITDNPELKAQNCFLIARSFHATKNYDRAFDFYGKALKCPTEYAPPHLGIAQMYVRRGQLDMAEHSLRSLLKLLPENPHGLRMLATLYAQADSPGKLDKAIQLFKSVLERSGRDDYDTWLGLGGTYERKQLWQEAINAYEQAISIYLRVHNTANDIPIPWLNNIAALQLHAGQPLAALGTLDKALATHPKDSAKEHSESNLLTVRFNRARVLEELHLADQAEDSYKQLIAEYPNYYDSYLRLGVMANKRNQIITAMEYFKAVLHLENDNVAARTYLGNLYAKQGALSQAMCNYNVIMRRPGNFGDSYMLVAVGNVCLIKVQRSMANGQLDMAKQYQENALQLFRKALEQNQRNLWAANGIGVALSNHGHLADGETIFKQIVESSTRCSEAILNTAHIAMDLEHYSEAIEIYQKCLKDILPVNSVKEMQLLARALYHTGQFKEAKQLLLQARHVAPQDLNVLYNLAIVIKQAIRDTFDSMRTDLAELQRAEKELKIAQSFLQYLSQGEEPMQSANKQANKCSKLLENVLEELNNLRELEDHSKTQVRHKVKKDKDKESSRKKEQSKKREKTRDDDLQEPQVMENESSRKKQRSKKRQESARDVAEYQDTELEKPKSGEKYRKKEHLQEIQEKLSDGDQIEPDNPTELLPSHKKEHTKKRDFDDHQVDDREEICRKYSHKSRDKDERQKDGKEVSLERKQSRKHSKKQNDESKLGEKVPSSPQVETKQLQLDTDKAKSIAELHEEPKPEDLEVSNKEHKRKSRKRKHENRDLAIEEEPKREKKRKKEAKEKAETT</sequence>
<feature type="repeat" description="TPR" evidence="3">
    <location>
        <begin position="540"/>
        <end position="573"/>
    </location>
</feature>
<feature type="compositionally biased region" description="Basic residues" evidence="4">
    <location>
        <begin position="1059"/>
        <end position="1069"/>
    </location>
</feature>
<dbReference type="OMA" id="HRANVKM"/>
<dbReference type="AlphaFoldDB" id="A0A6J1LDL8"/>
<evidence type="ECO:0000313" key="6">
    <source>
        <dbReference type="RefSeq" id="XP_023163437.2"/>
    </source>
</evidence>
<feature type="compositionally biased region" description="Basic and acidic residues" evidence="4">
    <location>
        <begin position="899"/>
        <end position="938"/>
    </location>
</feature>
<dbReference type="SUPFAM" id="SSF48452">
    <property type="entry name" value="TPR-like"/>
    <property type="match status" value="3"/>
</dbReference>
<feature type="compositionally biased region" description="Basic and acidic residues" evidence="4">
    <location>
        <begin position="960"/>
        <end position="1001"/>
    </location>
</feature>
<keyword evidence="2 3" id="KW-0802">TPR repeat</keyword>
<dbReference type="GO" id="GO:0016593">
    <property type="term" value="C:Cdc73/Paf1 complex"/>
    <property type="evidence" value="ECO:0007669"/>
    <property type="project" value="TreeGrafter"/>
</dbReference>
<gene>
    <name evidence="6" type="primary">LOC111594398</name>
</gene>
<dbReference type="SMART" id="SM00028">
    <property type="entry name" value="TPR"/>
    <property type="match status" value="13"/>
</dbReference>
<dbReference type="Pfam" id="PF13181">
    <property type="entry name" value="TPR_8"/>
    <property type="match status" value="1"/>
</dbReference>
<evidence type="ECO:0000256" key="1">
    <source>
        <dbReference type="ARBA" id="ARBA00022737"/>
    </source>
</evidence>